<dbReference type="CDD" id="cd20557">
    <property type="entry name" value="CYCLIN_ScPCL1-like"/>
    <property type="match status" value="1"/>
</dbReference>
<keyword evidence="2" id="KW-1133">Transmembrane helix</keyword>
<keyword evidence="2" id="KW-0812">Transmembrane</keyword>
<evidence type="ECO:0000313" key="4">
    <source>
        <dbReference type="Proteomes" id="UP000719766"/>
    </source>
</evidence>
<dbReference type="Gene3D" id="1.10.472.10">
    <property type="entry name" value="Cyclin-like"/>
    <property type="match status" value="1"/>
</dbReference>
<keyword evidence="4" id="KW-1185">Reference proteome</keyword>
<dbReference type="AlphaFoldDB" id="A0A9P7APZ9"/>
<feature type="region of interest" description="Disordered" evidence="1">
    <location>
        <begin position="1"/>
        <end position="29"/>
    </location>
</feature>
<feature type="compositionally biased region" description="Pro residues" evidence="1">
    <location>
        <begin position="219"/>
        <end position="233"/>
    </location>
</feature>
<sequence length="323" mass="35629">MTDSEDEEMADADDDDEDTDLNEHKHAGHPLKPGIAVSLPAFALIPSVLQELKTFPSYSARSTISHTFRLKACFPTARGSSSHHLFVSAFMLASKSWSIVTQGMFQLREINQMEREMCQYLDPYPTYTLPSPSKTTPPPTTDPFPSPPADLAPTPSYGHHYPSPPKPPYSAGPAISHAFISPLLTFAALVLLQRQSARCKDFVGQGPYPTYTLPSPSKTTPPPTTNPFPSPPAALAPTPSYGHRYPSPPGPAFPPYSAGPAISHTFMILPTSFSHFHNVHPGVWRIALLIIRYIMAIIIIRIFNPSLLHARFLSHLYLNLLFY</sequence>
<feature type="transmembrane region" description="Helical" evidence="2">
    <location>
        <begin position="282"/>
        <end position="303"/>
    </location>
</feature>
<evidence type="ECO:0000256" key="2">
    <source>
        <dbReference type="SAM" id="Phobius"/>
    </source>
</evidence>
<organism evidence="3 4">
    <name type="scientific">Suillus plorans</name>
    <dbReference type="NCBI Taxonomy" id="116603"/>
    <lineage>
        <taxon>Eukaryota</taxon>
        <taxon>Fungi</taxon>
        <taxon>Dikarya</taxon>
        <taxon>Basidiomycota</taxon>
        <taxon>Agaricomycotina</taxon>
        <taxon>Agaricomycetes</taxon>
        <taxon>Agaricomycetidae</taxon>
        <taxon>Boletales</taxon>
        <taxon>Suillineae</taxon>
        <taxon>Suillaceae</taxon>
        <taxon>Suillus</taxon>
    </lineage>
</organism>
<feature type="region of interest" description="Disordered" evidence="1">
    <location>
        <begin position="129"/>
        <end position="165"/>
    </location>
</feature>
<dbReference type="EMBL" id="JABBWE010000028">
    <property type="protein sequence ID" value="KAG1794002.1"/>
    <property type="molecule type" value="Genomic_DNA"/>
</dbReference>
<protein>
    <submittedName>
        <fullName evidence="3">Uncharacterized protein</fullName>
    </submittedName>
</protein>
<dbReference type="InterPro" id="IPR036915">
    <property type="entry name" value="Cyclin-like_sf"/>
</dbReference>
<feature type="transmembrane region" description="Helical" evidence="2">
    <location>
        <begin position="174"/>
        <end position="192"/>
    </location>
</feature>
<evidence type="ECO:0000313" key="3">
    <source>
        <dbReference type="EMBL" id="KAG1794002.1"/>
    </source>
</evidence>
<evidence type="ECO:0000256" key="1">
    <source>
        <dbReference type="SAM" id="MobiDB-lite"/>
    </source>
</evidence>
<accession>A0A9P7APZ9</accession>
<feature type="compositionally biased region" description="Pro residues" evidence="1">
    <location>
        <begin position="135"/>
        <end position="150"/>
    </location>
</feature>
<keyword evidence="2" id="KW-0472">Membrane</keyword>
<reference evidence="3" key="1">
    <citation type="journal article" date="2020" name="New Phytol.">
        <title>Comparative genomics reveals dynamic genome evolution in host specialist ectomycorrhizal fungi.</title>
        <authorList>
            <person name="Lofgren L.A."/>
            <person name="Nguyen N.H."/>
            <person name="Vilgalys R."/>
            <person name="Ruytinx J."/>
            <person name="Liao H.L."/>
            <person name="Branco S."/>
            <person name="Kuo A."/>
            <person name="LaButti K."/>
            <person name="Lipzen A."/>
            <person name="Andreopoulos W."/>
            <person name="Pangilinan J."/>
            <person name="Riley R."/>
            <person name="Hundley H."/>
            <person name="Na H."/>
            <person name="Barry K."/>
            <person name="Grigoriev I.V."/>
            <person name="Stajich J.E."/>
            <person name="Kennedy P.G."/>
        </authorList>
    </citation>
    <scope>NUCLEOTIDE SEQUENCE</scope>
    <source>
        <strain evidence="3">S12</strain>
    </source>
</reference>
<gene>
    <name evidence="3" type="ORF">HD556DRAFT_1443370</name>
</gene>
<feature type="region of interest" description="Disordered" evidence="1">
    <location>
        <begin position="210"/>
        <end position="233"/>
    </location>
</feature>
<dbReference type="RefSeq" id="XP_041160307.1">
    <property type="nucleotide sequence ID" value="XM_041306596.1"/>
</dbReference>
<comment type="caution">
    <text evidence="3">The sequence shown here is derived from an EMBL/GenBank/DDBJ whole genome shotgun (WGS) entry which is preliminary data.</text>
</comment>
<feature type="compositionally biased region" description="Acidic residues" evidence="1">
    <location>
        <begin position="1"/>
        <end position="20"/>
    </location>
</feature>
<dbReference type="GeneID" id="64600360"/>
<name>A0A9P7APZ9_9AGAM</name>
<dbReference type="SUPFAM" id="SSF47954">
    <property type="entry name" value="Cyclin-like"/>
    <property type="match status" value="1"/>
</dbReference>
<dbReference type="Proteomes" id="UP000719766">
    <property type="component" value="Unassembled WGS sequence"/>
</dbReference>
<proteinExistence type="predicted"/>
<dbReference type="OrthoDB" id="244495at2759"/>